<dbReference type="Gene3D" id="2.60.260.20">
    <property type="entry name" value="Urease metallochaperone UreE, N-terminal domain"/>
    <property type="match status" value="2"/>
</dbReference>
<dbReference type="Proteomes" id="UP000298782">
    <property type="component" value="Chromosome"/>
</dbReference>
<evidence type="ECO:0000256" key="6">
    <source>
        <dbReference type="ARBA" id="ARBA00022737"/>
    </source>
</evidence>
<evidence type="ECO:0000313" key="19">
    <source>
        <dbReference type="Proteomes" id="UP000298782"/>
    </source>
</evidence>
<feature type="binding site" evidence="14">
    <location>
        <position position="187"/>
    </location>
    <ligand>
        <name>Zn(2+)</name>
        <dbReference type="ChEBI" id="CHEBI:29105"/>
        <label>2</label>
    </ligand>
</feature>
<feature type="zinc finger region" description="CR-type" evidence="15">
    <location>
        <begin position="135"/>
        <end position="213"/>
    </location>
</feature>
<dbReference type="InterPro" id="IPR002939">
    <property type="entry name" value="DnaJ_C"/>
</dbReference>
<evidence type="ECO:0000256" key="2">
    <source>
        <dbReference type="ARBA" id="ARBA00011738"/>
    </source>
</evidence>
<evidence type="ECO:0000256" key="1">
    <source>
        <dbReference type="ARBA" id="ARBA00004496"/>
    </source>
</evidence>
<evidence type="ECO:0000256" key="8">
    <source>
        <dbReference type="ARBA" id="ARBA00022833"/>
    </source>
</evidence>
<feature type="repeat" description="CXXCXGXG motif" evidence="14">
    <location>
        <begin position="201"/>
        <end position="208"/>
    </location>
</feature>
<comment type="subunit">
    <text evidence="2 14">Homodimer.</text>
</comment>
<keyword evidence="19" id="KW-1185">Reference proteome</keyword>
<evidence type="ECO:0000256" key="13">
    <source>
        <dbReference type="ARBA" id="ARBA00067609"/>
    </source>
</evidence>
<dbReference type="PANTHER" id="PTHR43096">
    <property type="entry name" value="DNAJ HOMOLOG 1, MITOCHONDRIAL-RELATED"/>
    <property type="match status" value="1"/>
</dbReference>
<dbReference type="InterPro" id="IPR001305">
    <property type="entry name" value="HSP_DnaJ_Cys-rich_dom"/>
</dbReference>
<keyword evidence="7 14" id="KW-0863">Zinc-finger</keyword>
<dbReference type="CDD" id="cd10719">
    <property type="entry name" value="DnaJ_zf"/>
    <property type="match status" value="1"/>
</dbReference>
<organism evidence="18 19">
    <name type="scientific">Buchnera aphidicola</name>
    <name type="common">Thelaxes californica</name>
    <dbReference type="NCBI Taxonomy" id="1315998"/>
    <lineage>
        <taxon>Bacteria</taxon>
        <taxon>Pseudomonadati</taxon>
        <taxon>Pseudomonadota</taxon>
        <taxon>Gammaproteobacteria</taxon>
        <taxon>Enterobacterales</taxon>
        <taxon>Erwiniaceae</taxon>
        <taxon>Buchnera</taxon>
    </lineage>
</organism>
<feature type="domain" description="CR-type" evidence="17">
    <location>
        <begin position="135"/>
        <end position="213"/>
    </location>
</feature>
<feature type="binding site" evidence="14">
    <location>
        <position position="190"/>
    </location>
    <ligand>
        <name>Zn(2+)</name>
        <dbReference type="ChEBI" id="CHEBI:29105"/>
        <label>2</label>
    </ligand>
</feature>
<dbReference type="GO" id="GO:0031072">
    <property type="term" value="F:heat shock protein binding"/>
    <property type="evidence" value="ECO:0007669"/>
    <property type="project" value="InterPro"/>
</dbReference>
<dbReference type="InterPro" id="IPR036869">
    <property type="entry name" value="J_dom_sf"/>
</dbReference>
<dbReference type="SMART" id="SM00271">
    <property type="entry name" value="DnaJ"/>
    <property type="match status" value="1"/>
</dbReference>
<dbReference type="PANTHER" id="PTHR43096:SF48">
    <property type="entry name" value="CHAPERONE PROTEIN DNAJ"/>
    <property type="match status" value="1"/>
</dbReference>
<protein>
    <recommendedName>
        <fullName evidence="13 14">Chaperone protein DnaJ</fullName>
    </recommendedName>
</protein>
<feature type="binding site" evidence="14">
    <location>
        <position position="168"/>
    </location>
    <ligand>
        <name>Zn(2+)</name>
        <dbReference type="ChEBI" id="CHEBI:29105"/>
        <label>2</label>
    </ligand>
</feature>
<feature type="domain" description="J" evidence="16">
    <location>
        <begin position="5"/>
        <end position="70"/>
    </location>
</feature>
<evidence type="ECO:0000256" key="5">
    <source>
        <dbReference type="ARBA" id="ARBA00022723"/>
    </source>
</evidence>
<feature type="binding site" evidence="14">
    <location>
        <position position="165"/>
    </location>
    <ligand>
        <name>Zn(2+)</name>
        <dbReference type="ChEBI" id="CHEBI:29105"/>
        <label>2</label>
    </ligand>
</feature>
<comment type="function">
    <text evidence="11 14">Participates actively in the response to hyperosmotic and heat shock by preventing the aggregation of stress-denatured proteins and by disaggregating proteins, also in an autonomous, DnaK-independent fashion. Unfolded proteins bind initially to DnaJ; upon interaction with the DnaJ-bound protein, DnaK hydrolyzes its bound ATP, resulting in the formation of a stable complex. GrpE releases ADP from DnaK; ATP binding to DnaK triggers the release of the substrate protein, thus completing the reaction cycle. Several rounds of ATP-dependent interactions between DnaJ, DnaK and GrpE are required for fully efficient folding. Also involved, together with DnaK and GrpE, in the DNA replication of plasmids through activation of initiation proteins.</text>
</comment>
<feature type="binding site" evidence="14">
    <location>
        <position position="148"/>
    </location>
    <ligand>
        <name>Zn(2+)</name>
        <dbReference type="ChEBI" id="CHEBI:29105"/>
        <label>1</label>
    </ligand>
</feature>
<dbReference type="CDD" id="cd06257">
    <property type="entry name" value="DnaJ"/>
    <property type="match status" value="1"/>
</dbReference>
<dbReference type="SUPFAM" id="SSF46565">
    <property type="entry name" value="Chaperone J-domain"/>
    <property type="match status" value="1"/>
</dbReference>
<keyword evidence="6 14" id="KW-0677">Repeat</keyword>
<feature type="binding site" evidence="14">
    <location>
        <position position="204"/>
    </location>
    <ligand>
        <name>Zn(2+)</name>
        <dbReference type="ChEBI" id="CHEBI:29105"/>
        <label>1</label>
    </ligand>
</feature>
<dbReference type="RefSeq" id="WP_158353225.1">
    <property type="nucleotide sequence ID" value="NZ_CP034852.1"/>
</dbReference>
<dbReference type="PROSITE" id="PS51188">
    <property type="entry name" value="ZF_CR"/>
    <property type="match status" value="1"/>
</dbReference>
<keyword evidence="4 14" id="KW-0235">DNA replication</keyword>
<dbReference type="FunFam" id="2.10.230.10:FF:000002">
    <property type="entry name" value="Molecular chaperone DnaJ"/>
    <property type="match status" value="1"/>
</dbReference>
<sequence>MEKKDYYQTLGVSKSANEKDIKRAYKRLAMKYHPDRNQGDKQSEIKFKEIKEAYEILTDEQKRSAYDQYGHAAFEQGNNTNDSFTSSFSTTTDFGDIFGDVFGDIFGNNSNTQRHSRGADLQYNMELSLEEAVKGTIKEIIIPSFQRCTSCTGSGTNTNTKPKKCTSCKGSGQIHIRRGFFSVQQSCHHCQGKGIIIKNPCNICYGKGRIKKNKKLSIKIPSGVDNNDKIRLHNEGEVGEYNSPSGDLFIKFRIRSHPIFQREENHLYCEVPINFTIAALGGNIEVPTLDGRLKIKVPPETQSGKIFRIRGKGIKSIRNKYHGDLMCKVVVETPVNLNEHQKNLLSQLGNSFNGLKGDNNSPKTKRFFDRVKQFFDNLTL</sequence>
<evidence type="ECO:0000256" key="4">
    <source>
        <dbReference type="ARBA" id="ARBA00022705"/>
    </source>
</evidence>
<feature type="binding site" evidence="14">
    <location>
        <position position="151"/>
    </location>
    <ligand>
        <name>Zn(2+)</name>
        <dbReference type="ChEBI" id="CHEBI:29105"/>
        <label>1</label>
    </ligand>
</feature>
<dbReference type="CDD" id="cd10747">
    <property type="entry name" value="DnaJ_C"/>
    <property type="match status" value="1"/>
</dbReference>
<proteinExistence type="inferred from homology"/>
<feature type="repeat" description="CXXCXGXG motif" evidence="14">
    <location>
        <begin position="165"/>
        <end position="172"/>
    </location>
</feature>
<dbReference type="GO" id="GO:0005524">
    <property type="term" value="F:ATP binding"/>
    <property type="evidence" value="ECO:0007669"/>
    <property type="project" value="InterPro"/>
</dbReference>
<dbReference type="Pfam" id="PF01556">
    <property type="entry name" value="DnaJ_C"/>
    <property type="match status" value="1"/>
</dbReference>
<comment type="similarity">
    <text evidence="12 14">Belongs to the DnaJ family.</text>
</comment>
<name>A0A4D6YF36_9GAMM</name>
<comment type="cofactor">
    <cofactor evidence="14">
        <name>Zn(2+)</name>
        <dbReference type="ChEBI" id="CHEBI:29105"/>
    </cofactor>
    <text evidence="14">Binds 2 Zn(2+) ions per monomer.</text>
</comment>
<dbReference type="InterPro" id="IPR008971">
    <property type="entry name" value="HSP40/DnaJ_pept-bd"/>
</dbReference>
<dbReference type="InterPro" id="IPR018253">
    <property type="entry name" value="DnaJ_domain_CS"/>
</dbReference>
<reference evidence="18 19" key="2">
    <citation type="submission" date="2019-05" db="EMBL/GenBank/DDBJ databases">
        <title>Genome evolution of the obligate endosymbiont Buchnera aphidicola.</title>
        <authorList>
            <person name="Moran N.A."/>
        </authorList>
    </citation>
    <scope>NUCLEOTIDE SEQUENCE [LARGE SCALE GENOMIC DNA]</scope>
    <source>
        <strain evidence="18 19">Tca</strain>
    </source>
</reference>
<gene>
    <name evidence="14 18" type="primary">dnaJ</name>
    <name evidence="18" type="ORF">D9V80_00625</name>
</gene>
<keyword evidence="9 14" id="KW-0346">Stress response</keyword>
<dbReference type="GO" id="GO:0051082">
    <property type="term" value="F:unfolded protein binding"/>
    <property type="evidence" value="ECO:0007669"/>
    <property type="project" value="UniProtKB-UniRule"/>
</dbReference>
<dbReference type="SUPFAM" id="SSF57938">
    <property type="entry name" value="DnaJ/Hsp40 cysteine-rich domain"/>
    <property type="match status" value="1"/>
</dbReference>
<keyword evidence="3 14" id="KW-0963">Cytoplasm</keyword>
<keyword evidence="5 14" id="KW-0479">Metal-binding</keyword>
<dbReference type="Pfam" id="PF00684">
    <property type="entry name" value="DnaJ_CXXCXGXG"/>
    <property type="match status" value="1"/>
</dbReference>
<dbReference type="Pfam" id="PF00226">
    <property type="entry name" value="DnaJ"/>
    <property type="match status" value="1"/>
</dbReference>
<keyword evidence="8 14" id="KW-0862">Zinc</keyword>
<dbReference type="FunFam" id="2.60.260.20:FF:000004">
    <property type="entry name" value="Molecular chaperone DnaJ"/>
    <property type="match status" value="1"/>
</dbReference>
<evidence type="ECO:0000256" key="9">
    <source>
        <dbReference type="ARBA" id="ARBA00023016"/>
    </source>
</evidence>
<dbReference type="Gene3D" id="2.10.230.10">
    <property type="entry name" value="Heat shock protein DnaJ, cysteine-rich domain"/>
    <property type="match status" value="1"/>
</dbReference>
<dbReference type="InterPro" id="IPR001623">
    <property type="entry name" value="DnaJ_domain"/>
</dbReference>
<dbReference type="GO" id="GO:0008270">
    <property type="term" value="F:zinc ion binding"/>
    <property type="evidence" value="ECO:0007669"/>
    <property type="project" value="UniProtKB-UniRule"/>
</dbReference>
<dbReference type="AlphaFoldDB" id="A0A4D6YF36"/>
<dbReference type="Gene3D" id="1.10.287.110">
    <property type="entry name" value="DnaJ domain"/>
    <property type="match status" value="1"/>
</dbReference>
<comment type="domain">
    <text evidence="14">The J domain is necessary and sufficient to stimulate DnaK ATPase activity. Zinc center 1 plays an important role in the autonomous, DnaK-independent chaperone activity of DnaJ. Zinc center 2 is essential for interaction with DnaK and for DnaJ activity.</text>
</comment>
<dbReference type="NCBIfam" id="NF008035">
    <property type="entry name" value="PRK10767.1"/>
    <property type="match status" value="1"/>
</dbReference>
<dbReference type="NCBIfam" id="TIGR02349">
    <property type="entry name" value="DnaJ_bact"/>
    <property type="match status" value="1"/>
</dbReference>
<dbReference type="GO" id="GO:0006260">
    <property type="term" value="P:DNA replication"/>
    <property type="evidence" value="ECO:0007669"/>
    <property type="project" value="UniProtKB-KW"/>
</dbReference>
<evidence type="ECO:0000256" key="7">
    <source>
        <dbReference type="ARBA" id="ARBA00022771"/>
    </source>
</evidence>
<comment type="subcellular location">
    <subcellularLocation>
        <location evidence="1 14">Cytoplasm</location>
    </subcellularLocation>
</comment>
<accession>A0A4D6YF36</accession>
<evidence type="ECO:0000256" key="15">
    <source>
        <dbReference type="PROSITE-ProRule" id="PRU00546"/>
    </source>
</evidence>
<dbReference type="OrthoDB" id="9779889at2"/>
<reference evidence="18 19" key="1">
    <citation type="submission" date="2018-12" db="EMBL/GenBank/DDBJ databases">
        <authorList>
            <person name="Chong R.A."/>
        </authorList>
    </citation>
    <scope>NUCLEOTIDE SEQUENCE [LARGE SCALE GENOMIC DNA]</scope>
    <source>
        <strain evidence="18 19">Tca</strain>
    </source>
</reference>
<feature type="binding site" evidence="14">
    <location>
        <position position="201"/>
    </location>
    <ligand>
        <name>Zn(2+)</name>
        <dbReference type="ChEBI" id="CHEBI:29105"/>
        <label>1</label>
    </ligand>
</feature>
<dbReference type="FunFam" id="1.10.287.110:FF:000034">
    <property type="entry name" value="Chaperone protein DnaJ"/>
    <property type="match status" value="1"/>
</dbReference>
<evidence type="ECO:0000313" key="18">
    <source>
        <dbReference type="EMBL" id="QCI26673.1"/>
    </source>
</evidence>
<dbReference type="GO" id="GO:0009408">
    <property type="term" value="P:response to heat"/>
    <property type="evidence" value="ECO:0007669"/>
    <property type="project" value="InterPro"/>
</dbReference>
<evidence type="ECO:0000256" key="3">
    <source>
        <dbReference type="ARBA" id="ARBA00022490"/>
    </source>
</evidence>
<dbReference type="HAMAP" id="MF_01152">
    <property type="entry name" value="DnaJ"/>
    <property type="match status" value="1"/>
</dbReference>
<evidence type="ECO:0000259" key="16">
    <source>
        <dbReference type="PROSITE" id="PS50076"/>
    </source>
</evidence>
<evidence type="ECO:0000256" key="10">
    <source>
        <dbReference type="ARBA" id="ARBA00023186"/>
    </source>
</evidence>
<dbReference type="InterPro" id="IPR012724">
    <property type="entry name" value="DnaJ"/>
</dbReference>
<feature type="repeat" description="CXXCXGXG motif" evidence="14">
    <location>
        <begin position="187"/>
        <end position="194"/>
    </location>
</feature>
<dbReference type="EMBL" id="CP034852">
    <property type="protein sequence ID" value="QCI26673.1"/>
    <property type="molecule type" value="Genomic_DNA"/>
</dbReference>
<dbReference type="PROSITE" id="PS00636">
    <property type="entry name" value="DNAJ_1"/>
    <property type="match status" value="1"/>
</dbReference>
<dbReference type="PRINTS" id="PR00625">
    <property type="entry name" value="JDOMAIN"/>
</dbReference>
<evidence type="ECO:0000256" key="11">
    <source>
        <dbReference type="ARBA" id="ARBA00053423"/>
    </source>
</evidence>
<keyword evidence="10 14" id="KW-0143">Chaperone</keyword>
<evidence type="ECO:0000259" key="17">
    <source>
        <dbReference type="PROSITE" id="PS51188"/>
    </source>
</evidence>
<dbReference type="SUPFAM" id="SSF49493">
    <property type="entry name" value="HSP40/DnaJ peptide-binding domain"/>
    <property type="match status" value="2"/>
</dbReference>
<dbReference type="PROSITE" id="PS50076">
    <property type="entry name" value="DNAJ_2"/>
    <property type="match status" value="1"/>
</dbReference>
<evidence type="ECO:0000256" key="12">
    <source>
        <dbReference type="ARBA" id="ARBA00061004"/>
    </source>
</evidence>
<feature type="repeat" description="CXXCXGXG motif" evidence="14">
    <location>
        <begin position="148"/>
        <end position="155"/>
    </location>
</feature>
<evidence type="ECO:0000256" key="14">
    <source>
        <dbReference type="HAMAP-Rule" id="MF_01152"/>
    </source>
</evidence>
<dbReference type="GO" id="GO:0005737">
    <property type="term" value="C:cytoplasm"/>
    <property type="evidence" value="ECO:0007669"/>
    <property type="project" value="UniProtKB-SubCell"/>
</dbReference>
<dbReference type="InterPro" id="IPR036410">
    <property type="entry name" value="HSP_DnaJ_Cys-rich_dom_sf"/>
</dbReference>
<dbReference type="GO" id="GO:0042026">
    <property type="term" value="P:protein refolding"/>
    <property type="evidence" value="ECO:0007669"/>
    <property type="project" value="TreeGrafter"/>
</dbReference>